<dbReference type="CDD" id="cd00130">
    <property type="entry name" value="PAS"/>
    <property type="match status" value="4"/>
</dbReference>
<dbReference type="InterPro" id="IPR000700">
    <property type="entry name" value="PAS-assoc_C"/>
</dbReference>
<keyword evidence="9" id="KW-1185">Reference proteome</keyword>
<evidence type="ECO:0000256" key="5">
    <source>
        <dbReference type="ARBA" id="ARBA00022777"/>
    </source>
</evidence>
<organism evidence="8 9">
    <name type="scientific">Adhaeribacter swui</name>
    <dbReference type="NCBI Taxonomy" id="2086471"/>
    <lineage>
        <taxon>Bacteria</taxon>
        <taxon>Pseudomonadati</taxon>
        <taxon>Bacteroidota</taxon>
        <taxon>Cytophagia</taxon>
        <taxon>Cytophagales</taxon>
        <taxon>Hymenobacteraceae</taxon>
        <taxon>Adhaeribacter</taxon>
    </lineage>
</organism>
<dbReference type="PANTHER" id="PTHR43304">
    <property type="entry name" value="PHYTOCHROME-LIKE PROTEIN CPH1"/>
    <property type="match status" value="1"/>
</dbReference>
<protein>
    <recommendedName>
        <fullName evidence="2">histidine kinase</fullName>
        <ecNumber evidence="2">2.7.13.3</ecNumber>
    </recommendedName>
</protein>
<dbReference type="AlphaFoldDB" id="A0A7G7G479"/>
<evidence type="ECO:0000256" key="3">
    <source>
        <dbReference type="ARBA" id="ARBA00022553"/>
    </source>
</evidence>
<evidence type="ECO:0000259" key="7">
    <source>
        <dbReference type="PROSITE" id="PS50113"/>
    </source>
</evidence>
<dbReference type="PANTHER" id="PTHR43304:SF1">
    <property type="entry name" value="PAC DOMAIN-CONTAINING PROTEIN"/>
    <property type="match status" value="1"/>
</dbReference>
<dbReference type="SMART" id="SM00091">
    <property type="entry name" value="PAS"/>
    <property type="match status" value="4"/>
</dbReference>
<dbReference type="Gene3D" id="3.30.450.20">
    <property type="entry name" value="PAS domain"/>
    <property type="match status" value="4"/>
</dbReference>
<keyword evidence="4" id="KW-0808">Transferase</keyword>
<feature type="domain" description="PAS" evidence="6">
    <location>
        <begin position="364"/>
        <end position="436"/>
    </location>
</feature>
<dbReference type="PROSITE" id="PS50112">
    <property type="entry name" value="PAS"/>
    <property type="match status" value="2"/>
</dbReference>
<dbReference type="Pfam" id="PF08448">
    <property type="entry name" value="PAS_4"/>
    <property type="match status" value="1"/>
</dbReference>
<feature type="domain" description="PAC" evidence="7">
    <location>
        <begin position="440"/>
        <end position="492"/>
    </location>
</feature>
<dbReference type="KEGG" id="aswu:HUW51_04195"/>
<dbReference type="Pfam" id="PF08447">
    <property type="entry name" value="PAS_3"/>
    <property type="match status" value="1"/>
</dbReference>
<dbReference type="InterPro" id="IPR035965">
    <property type="entry name" value="PAS-like_dom_sf"/>
</dbReference>
<dbReference type="InterPro" id="IPR000014">
    <property type="entry name" value="PAS"/>
</dbReference>
<dbReference type="InterPro" id="IPR052162">
    <property type="entry name" value="Sensor_kinase/Photoreceptor"/>
</dbReference>
<dbReference type="SUPFAM" id="SSF55785">
    <property type="entry name" value="PYP-like sensor domain (PAS domain)"/>
    <property type="match status" value="4"/>
</dbReference>
<keyword evidence="5" id="KW-0418">Kinase</keyword>
<evidence type="ECO:0000256" key="1">
    <source>
        <dbReference type="ARBA" id="ARBA00000085"/>
    </source>
</evidence>
<dbReference type="SMART" id="SM00086">
    <property type="entry name" value="PAC"/>
    <property type="match status" value="2"/>
</dbReference>
<dbReference type="InterPro" id="IPR001610">
    <property type="entry name" value="PAC"/>
</dbReference>
<comment type="catalytic activity">
    <reaction evidence="1">
        <text>ATP + protein L-histidine = ADP + protein N-phospho-L-histidine.</text>
        <dbReference type="EC" id="2.7.13.3"/>
    </reaction>
</comment>
<dbReference type="EC" id="2.7.13.3" evidence="2"/>
<accession>A0A7G7G479</accession>
<dbReference type="Pfam" id="PF13426">
    <property type="entry name" value="PAS_9"/>
    <property type="match status" value="2"/>
</dbReference>
<dbReference type="InterPro" id="IPR013655">
    <property type="entry name" value="PAS_fold_3"/>
</dbReference>
<feature type="domain" description="PAS" evidence="6">
    <location>
        <begin position="16"/>
        <end position="47"/>
    </location>
</feature>
<dbReference type="Proteomes" id="UP000515237">
    <property type="component" value="Chromosome"/>
</dbReference>
<dbReference type="EMBL" id="CP055156">
    <property type="protein sequence ID" value="QNF31963.1"/>
    <property type="molecule type" value="Genomic_DNA"/>
</dbReference>
<dbReference type="NCBIfam" id="TIGR00229">
    <property type="entry name" value="sensory_box"/>
    <property type="match status" value="2"/>
</dbReference>
<name>A0A7G7G479_9BACT</name>
<dbReference type="InterPro" id="IPR036097">
    <property type="entry name" value="HisK_dim/P_sf"/>
</dbReference>
<proteinExistence type="predicted"/>
<evidence type="ECO:0000313" key="9">
    <source>
        <dbReference type="Proteomes" id="UP000515237"/>
    </source>
</evidence>
<feature type="domain" description="PAC" evidence="7">
    <location>
        <begin position="67"/>
        <end position="119"/>
    </location>
</feature>
<evidence type="ECO:0000259" key="6">
    <source>
        <dbReference type="PROSITE" id="PS50112"/>
    </source>
</evidence>
<evidence type="ECO:0000256" key="2">
    <source>
        <dbReference type="ARBA" id="ARBA00012438"/>
    </source>
</evidence>
<dbReference type="SUPFAM" id="SSF47384">
    <property type="entry name" value="Homodimeric domain of signal transducing histidine kinase"/>
    <property type="match status" value="1"/>
</dbReference>
<dbReference type="GO" id="GO:0000155">
    <property type="term" value="F:phosphorelay sensor kinase activity"/>
    <property type="evidence" value="ECO:0007669"/>
    <property type="project" value="InterPro"/>
</dbReference>
<evidence type="ECO:0000313" key="8">
    <source>
        <dbReference type="EMBL" id="QNF31963.1"/>
    </source>
</evidence>
<dbReference type="Gene3D" id="1.10.287.130">
    <property type="match status" value="1"/>
</dbReference>
<dbReference type="RefSeq" id="WP_185272746.1">
    <property type="nucleotide sequence ID" value="NZ_CP055156.1"/>
</dbReference>
<evidence type="ECO:0000256" key="4">
    <source>
        <dbReference type="ARBA" id="ARBA00022679"/>
    </source>
</evidence>
<dbReference type="PROSITE" id="PS50113">
    <property type="entry name" value="PAC"/>
    <property type="match status" value="2"/>
</dbReference>
<dbReference type="InterPro" id="IPR013656">
    <property type="entry name" value="PAS_4"/>
</dbReference>
<reference evidence="8 9" key="1">
    <citation type="journal article" date="2018" name="Int. J. Syst. Evol. Microbiol.">
        <title>Adhaeribacter swui sp. nov., isolated from wet mud.</title>
        <authorList>
            <person name="Kim D.U."/>
            <person name="Kim K.W."/>
            <person name="Kang M.S."/>
            <person name="Kim J.Y."/>
            <person name="Jang J.H."/>
            <person name="Kim M.K."/>
        </authorList>
    </citation>
    <scope>NUCLEOTIDE SEQUENCE [LARGE SCALE GENOMIC DNA]</scope>
    <source>
        <strain evidence="8 9">KCTC 52873</strain>
    </source>
</reference>
<gene>
    <name evidence="8" type="ORF">HUW51_04195</name>
</gene>
<keyword evidence="3" id="KW-0597">Phosphoprotein</keyword>
<sequence length="559" mass="64391">MNKELCQNALARLTALLITDADGNIAEVNDYFCELSQYAPDELIGQNIRFISLDFSFIPSGASSPVWRGELKIKRKDESWGWLCTAVTALTDATGQVVGFLSSSLDISAQKAEEVQMLQQIQKNNFMIEHHADAYVSVDAGWLITTCNNKMAQILGMTPKESVDLYFLDLFLAGTNAHDKCENLKQALDNQEPATFDVFCPGRKVWFEVNVYPDGEGVSLSFRDITENKLADEKIKKSEQQLRAILQSTVSAFFFLDPDMRVISFNEWARQNVKRMFNQDLQEGDDIRMYSFDSNAQAITDSFQKALEGKPVEIERKIWVNGTVEWYWMTYFPVFGEDGEIIGVVLNAASINNLKFFESETLRMNERFQLAAKATNDALYDWNIEQNMVHWYEAFYKMFGYSLHEVESTLDWWADRIHPEEKELVVNSLNQALGDKQINWSAEYRFLCRNNTYKYVFERAYIVYSETGVPIRMIGALQDIQRGKEHELKIKQQNEQLREIAFSQSHEVRRPVANILGLLKCLNKDDFGPQNQQVLHFLEQTAGELDVVIRKIVTKTYYT</sequence>